<evidence type="ECO:0000313" key="8">
    <source>
        <dbReference type="Proteomes" id="UP000193144"/>
    </source>
</evidence>
<dbReference type="PANTHER" id="PTHR31845">
    <property type="entry name" value="FINGER DOMAIN PROTEIN, PUTATIVE-RELATED"/>
    <property type="match status" value="1"/>
</dbReference>
<accession>A0A1Y1ZIW9</accession>
<evidence type="ECO:0000256" key="5">
    <source>
        <dbReference type="ARBA" id="ARBA00023242"/>
    </source>
</evidence>
<dbReference type="Proteomes" id="UP000193144">
    <property type="component" value="Unassembled WGS sequence"/>
</dbReference>
<evidence type="ECO:0000259" key="6">
    <source>
        <dbReference type="PROSITE" id="PS50048"/>
    </source>
</evidence>
<comment type="caution">
    <text evidence="7">The sequence shown here is derived from an EMBL/GenBank/DDBJ whole genome shotgun (WGS) entry which is preliminary data.</text>
</comment>
<name>A0A1Y1ZIW9_9PLEO</name>
<keyword evidence="5" id="KW-0539">Nucleus</keyword>
<comment type="subcellular location">
    <subcellularLocation>
        <location evidence="1">Nucleus</location>
    </subcellularLocation>
</comment>
<evidence type="ECO:0000256" key="2">
    <source>
        <dbReference type="ARBA" id="ARBA00023015"/>
    </source>
</evidence>
<dbReference type="InterPro" id="IPR036864">
    <property type="entry name" value="Zn2-C6_fun-type_DNA-bd_sf"/>
</dbReference>
<dbReference type="Gene3D" id="4.10.240.10">
    <property type="entry name" value="Zn(2)-C6 fungal-type DNA-binding domain"/>
    <property type="match status" value="1"/>
</dbReference>
<evidence type="ECO:0000313" key="7">
    <source>
        <dbReference type="EMBL" id="ORY10193.1"/>
    </source>
</evidence>
<dbReference type="GO" id="GO:0000981">
    <property type="term" value="F:DNA-binding transcription factor activity, RNA polymerase II-specific"/>
    <property type="evidence" value="ECO:0007669"/>
    <property type="project" value="InterPro"/>
</dbReference>
<dbReference type="PROSITE" id="PS50048">
    <property type="entry name" value="ZN2_CY6_FUNGAL_2"/>
    <property type="match status" value="1"/>
</dbReference>
<evidence type="ECO:0000256" key="4">
    <source>
        <dbReference type="ARBA" id="ARBA00023163"/>
    </source>
</evidence>
<evidence type="ECO:0000256" key="3">
    <source>
        <dbReference type="ARBA" id="ARBA00023125"/>
    </source>
</evidence>
<evidence type="ECO:0000256" key="1">
    <source>
        <dbReference type="ARBA" id="ARBA00004123"/>
    </source>
</evidence>
<keyword evidence="2" id="KW-0805">Transcription regulation</keyword>
<reference evidence="7 8" key="1">
    <citation type="submission" date="2016-07" db="EMBL/GenBank/DDBJ databases">
        <title>Pervasive Adenine N6-methylation of Active Genes in Fungi.</title>
        <authorList>
            <consortium name="DOE Joint Genome Institute"/>
            <person name="Mondo S.J."/>
            <person name="Dannebaum R.O."/>
            <person name="Kuo R.C."/>
            <person name="Labutti K."/>
            <person name="Haridas S."/>
            <person name="Kuo A."/>
            <person name="Salamov A."/>
            <person name="Ahrendt S.R."/>
            <person name="Lipzen A."/>
            <person name="Sullivan W."/>
            <person name="Andreopoulos W.B."/>
            <person name="Clum A."/>
            <person name="Lindquist E."/>
            <person name="Daum C."/>
            <person name="Ramamoorthy G.K."/>
            <person name="Gryganskyi A."/>
            <person name="Culley D."/>
            <person name="Magnuson J.K."/>
            <person name="James T.Y."/>
            <person name="O'Malley M.A."/>
            <person name="Stajich J.E."/>
            <person name="Spatafora J.W."/>
            <person name="Visel A."/>
            <person name="Grigoriev I.V."/>
        </authorList>
    </citation>
    <scope>NUCLEOTIDE SEQUENCE [LARGE SCALE GENOMIC DNA]</scope>
    <source>
        <strain evidence="7 8">CBS 115471</strain>
    </source>
</reference>
<protein>
    <recommendedName>
        <fullName evidence="6">Zn(2)-C6 fungal-type domain-containing protein</fullName>
    </recommendedName>
</protein>
<dbReference type="EMBL" id="MCFA01000076">
    <property type="protein sequence ID" value="ORY10193.1"/>
    <property type="molecule type" value="Genomic_DNA"/>
</dbReference>
<gene>
    <name evidence="7" type="ORF">BCR34DRAFT_588795</name>
</gene>
<sequence length="613" mass="68368">MDSLASETRPRKRRAINACVACRASKVKCDGERPCQRCALNRVTCQDHESSKDATTIRLEGLETELHALREGLMVLQHQAASPTPVQSLPGTTTASFPSDEVSPPVVIFPPTLSAIESRQTERNAVERGHVSWLEATLCFFLGSHLLVPIFCEKIDTLHSVAARSAFLFDAITSVGCRCEEGFSSAKYHRLQSRLREHLTSSLIGVTKPAQLETIQAIAVMASYSENGSTLIAIALRFALELGILDAADRLFAEMSKRERSSNVSVREKELYRITRVWYGICNLEMFFSLDGGKQPGIEVETSSRRIRALANHPERTLVDMRLYSQVELNMIRSSAYRSMAQLSGSSTGSNDDTLFRSTVRNTILELGLWLNEWVAIISADAGASQRSLALLNLQIQYEWALITLHLKALSDSGVENIAVMDDFQQGLVVSAKEAAVRHLGLLLRASSSPPSPTAASSNIPFEQNSAYLTTFKWTMDYVWAKCAYSVLLVLKLALLLREPPSNLMLFLRDAHKVLEELKKITVGNILYFQILQTSIEKCESALKEYIATQQANLENITAAQEDMGLARARPAETDFQGYTPSEFVFEWDFPGLNLRHMPLSWQDLFIDFDNVF</sequence>
<dbReference type="OrthoDB" id="4454541at2759"/>
<dbReference type="CDD" id="cd00067">
    <property type="entry name" value="GAL4"/>
    <property type="match status" value="1"/>
</dbReference>
<dbReference type="GO" id="GO:0000976">
    <property type="term" value="F:transcription cis-regulatory region binding"/>
    <property type="evidence" value="ECO:0007669"/>
    <property type="project" value="TreeGrafter"/>
</dbReference>
<keyword evidence="4" id="KW-0804">Transcription</keyword>
<proteinExistence type="predicted"/>
<dbReference type="GO" id="GO:0005634">
    <property type="term" value="C:nucleus"/>
    <property type="evidence" value="ECO:0007669"/>
    <property type="project" value="UniProtKB-SubCell"/>
</dbReference>
<dbReference type="AlphaFoldDB" id="A0A1Y1ZIW9"/>
<dbReference type="InterPro" id="IPR001138">
    <property type="entry name" value="Zn2Cys6_DnaBD"/>
</dbReference>
<dbReference type="GO" id="GO:0008270">
    <property type="term" value="F:zinc ion binding"/>
    <property type="evidence" value="ECO:0007669"/>
    <property type="project" value="InterPro"/>
</dbReference>
<organism evidence="7 8">
    <name type="scientific">Clohesyomyces aquaticus</name>
    <dbReference type="NCBI Taxonomy" id="1231657"/>
    <lineage>
        <taxon>Eukaryota</taxon>
        <taxon>Fungi</taxon>
        <taxon>Dikarya</taxon>
        <taxon>Ascomycota</taxon>
        <taxon>Pezizomycotina</taxon>
        <taxon>Dothideomycetes</taxon>
        <taxon>Pleosporomycetidae</taxon>
        <taxon>Pleosporales</taxon>
        <taxon>Lindgomycetaceae</taxon>
        <taxon>Clohesyomyces</taxon>
    </lineage>
</organism>
<dbReference type="STRING" id="1231657.A0A1Y1ZIW9"/>
<dbReference type="SMART" id="SM00066">
    <property type="entry name" value="GAL4"/>
    <property type="match status" value="1"/>
</dbReference>
<dbReference type="Pfam" id="PF00172">
    <property type="entry name" value="Zn_clus"/>
    <property type="match status" value="1"/>
</dbReference>
<dbReference type="PANTHER" id="PTHR31845:SF33">
    <property type="entry name" value="ZN(II)2CYS6 TRANSCRIPTION FACTOR (EUROFUNG)"/>
    <property type="match status" value="1"/>
</dbReference>
<dbReference type="InterPro" id="IPR051089">
    <property type="entry name" value="prtT"/>
</dbReference>
<dbReference type="SUPFAM" id="SSF57701">
    <property type="entry name" value="Zn2/Cys6 DNA-binding domain"/>
    <property type="match status" value="1"/>
</dbReference>
<dbReference type="PROSITE" id="PS00463">
    <property type="entry name" value="ZN2_CY6_FUNGAL_1"/>
    <property type="match status" value="1"/>
</dbReference>
<dbReference type="CDD" id="cd12148">
    <property type="entry name" value="fungal_TF_MHR"/>
    <property type="match status" value="1"/>
</dbReference>
<keyword evidence="3" id="KW-0238">DNA-binding</keyword>
<keyword evidence="8" id="KW-1185">Reference proteome</keyword>
<feature type="domain" description="Zn(2)-C6 fungal-type" evidence="6">
    <location>
        <begin position="18"/>
        <end position="45"/>
    </location>
</feature>